<comment type="caution">
    <text evidence="14">The sequence shown here is derived from an EMBL/GenBank/DDBJ whole genome shotgun (WGS) entry which is preliminary data.</text>
</comment>
<dbReference type="SMART" id="SM00220">
    <property type="entry name" value="S_TKc"/>
    <property type="match status" value="1"/>
</dbReference>
<evidence type="ECO:0000256" key="11">
    <source>
        <dbReference type="SAM" id="MobiDB-lite"/>
    </source>
</evidence>
<evidence type="ECO:0000259" key="13">
    <source>
        <dbReference type="PROSITE" id="PS50011"/>
    </source>
</evidence>
<dbReference type="CDD" id="cd00060">
    <property type="entry name" value="FHA"/>
    <property type="match status" value="1"/>
</dbReference>
<evidence type="ECO:0000313" key="15">
    <source>
        <dbReference type="Proteomes" id="UP000481858"/>
    </source>
</evidence>
<dbReference type="InterPro" id="IPR011009">
    <property type="entry name" value="Kinase-like_dom_sf"/>
</dbReference>
<dbReference type="InterPro" id="IPR000719">
    <property type="entry name" value="Prot_kinase_dom"/>
</dbReference>
<evidence type="ECO:0000256" key="7">
    <source>
        <dbReference type="ARBA" id="ARBA00030980"/>
    </source>
</evidence>
<proteinExistence type="inferred from homology"/>
<feature type="compositionally biased region" description="Basic and acidic residues" evidence="11">
    <location>
        <begin position="50"/>
        <end position="69"/>
    </location>
</feature>
<evidence type="ECO:0000256" key="4">
    <source>
        <dbReference type="ARBA" id="ARBA00012513"/>
    </source>
</evidence>
<dbReference type="PROSITE" id="PS00109">
    <property type="entry name" value="PROTEIN_KINASE_TYR"/>
    <property type="match status" value="1"/>
</dbReference>
<dbReference type="Gene3D" id="2.60.200.20">
    <property type="match status" value="1"/>
</dbReference>
<dbReference type="InParanoid" id="A0A7C8IK04"/>
<comment type="catalytic activity">
    <reaction evidence="10">
        <text>L-seryl-[protein] + ATP = O-phospho-L-seryl-[protein] + ADP + H(+)</text>
        <dbReference type="Rhea" id="RHEA:17989"/>
        <dbReference type="Rhea" id="RHEA-COMP:9863"/>
        <dbReference type="Rhea" id="RHEA-COMP:11604"/>
        <dbReference type="ChEBI" id="CHEBI:15378"/>
        <dbReference type="ChEBI" id="CHEBI:29999"/>
        <dbReference type="ChEBI" id="CHEBI:30616"/>
        <dbReference type="ChEBI" id="CHEBI:83421"/>
        <dbReference type="ChEBI" id="CHEBI:456216"/>
        <dbReference type="EC" id="2.7.11.1"/>
    </reaction>
</comment>
<feature type="domain" description="FHA" evidence="12">
    <location>
        <begin position="93"/>
        <end position="142"/>
    </location>
</feature>
<dbReference type="PROSITE" id="PS50006">
    <property type="entry name" value="FHA_DOMAIN"/>
    <property type="match status" value="1"/>
</dbReference>
<evidence type="ECO:0000256" key="10">
    <source>
        <dbReference type="ARBA" id="ARBA00048679"/>
    </source>
</evidence>
<feature type="region of interest" description="Disordered" evidence="11">
    <location>
        <begin position="607"/>
        <end position="632"/>
    </location>
</feature>
<evidence type="ECO:0000256" key="8">
    <source>
        <dbReference type="ARBA" id="ARBA00033194"/>
    </source>
</evidence>
<evidence type="ECO:0000256" key="6">
    <source>
        <dbReference type="ARBA" id="ARBA00019973"/>
    </source>
</evidence>
<dbReference type="AlphaFoldDB" id="A0A7C8IK04"/>
<evidence type="ECO:0000256" key="5">
    <source>
        <dbReference type="ARBA" id="ARBA00013948"/>
    </source>
</evidence>
<dbReference type="Pfam" id="PF00498">
    <property type="entry name" value="FHA"/>
    <property type="match status" value="1"/>
</dbReference>
<dbReference type="EMBL" id="WUBL01000248">
    <property type="protein sequence ID" value="KAF2962963.1"/>
    <property type="molecule type" value="Genomic_DNA"/>
</dbReference>
<accession>A0A7C8IK04</accession>
<dbReference type="SUPFAM" id="SSF49879">
    <property type="entry name" value="SMAD/FHA domain"/>
    <property type="match status" value="1"/>
</dbReference>
<dbReference type="Gene3D" id="1.10.510.10">
    <property type="entry name" value="Transferase(Phosphotransferase) domain 1"/>
    <property type="match status" value="1"/>
</dbReference>
<comment type="catalytic activity">
    <reaction evidence="9">
        <text>L-threonyl-[protein] + ATP = O-phospho-L-threonyl-[protein] + ADP + H(+)</text>
        <dbReference type="Rhea" id="RHEA:46608"/>
        <dbReference type="Rhea" id="RHEA-COMP:11060"/>
        <dbReference type="Rhea" id="RHEA-COMP:11605"/>
        <dbReference type="ChEBI" id="CHEBI:15378"/>
        <dbReference type="ChEBI" id="CHEBI:30013"/>
        <dbReference type="ChEBI" id="CHEBI:30616"/>
        <dbReference type="ChEBI" id="CHEBI:61977"/>
        <dbReference type="ChEBI" id="CHEBI:456216"/>
        <dbReference type="EC" id="2.7.11.1"/>
    </reaction>
</comment>
<dbReference type="InterPro" id="IPR000253">
    <property type="entry name" value="FHA_dom"/>
</dbReference>
<dbReference type="PANTHER" id="PTHR24347">
    <property type="entry name" value="SERINE/THREONINE-PROTEIN KINASE"/>
    <property type="match status" value="1"/>
</dbReference>
<dbReference type="EC" id="2.7.11.1" evidence="4"/>
<dbReference type="InterPro" id="IPR008984">
    <property type="entry name" value="SMAD_FHA_dom_sf"/>
</dbReference>
<evidence type="ECO:0000256" key="9">
    <source>
        <dbReference type="ARBA" id="ARBA00047899"/>
    </source>
</evidence>
<evidence type="ECO:0000259" key="12">
    <source>
        <dbReference type="PROSITE" id="PS50006"/>
    </source>
</evidence>
<comment type="similarity">
    <text evidence="2">Belongs to the protein kinase superfamily. CAMK Ser/Thr protein kinase family. CHEK2 subfamily.</text>
</comment>
<name>A0A7C8IK04_9PEZI</name>
<dbReference type="SUPFAM" id="SSF56112">
    <property type="entry name" value="Protein kinase-like (PK-like)"/>
    <property type="match status" value="1"/>
</dbReference>
<dbReference type="GO" id="GO:0005524">
    <property type="term" value="F:ATP binding"/>
    <property type="evidence" value="ECO:0007669"/>
    <property type="project" value="InterPro"/>
</dbReference>
<dbReference type="OrthoDB" id="10252171at2759"/>
<feature type="domain" description="Protein kinase" evidence="13">
    <location>
        <begin position="240"/>
        <end position="493"/>
    </location>
</feature>
<evidence type="ECO:0000256" key="3">
    <source>
        <dbReference type="ARBA" id="ARBA00011534"/>
    </source>
</evidence>
<evidence type="ECO:0000256" key="1">
    <source>
        <dbReference type="ARBA" id="ARBA00003747"/>
    </source>
</evidence>
<dbReference type="Pfam" id="PF00069">
    <property type="entry name" value="Pkinase"/>
    <property type="match status" value="1"/>
</dbReference>
<dbReference type="InterPro" id="IPR008266">
    <property type="entry name" value="Tyr_kinase_AS"/>
</dbReference>
<evidence type="ECO:0000256" key="2">
    <source>
        <dbReference type="ARBA" id="ARBA00005575"/>
    </source>
</evidence>
<feature type="compositionally biased region" description="Low complexity" evidence="11">
    <location>
        <begin position="617"/>
        <end position="632"/>
    </location>
</feature>
<dbReference type="PROSITE" id="PS50011">
    <property type="entry name" value="PROTEIN_KINASE_DOM"/>
    <property type="match status" value="1"/>
</dbReference>
<dbReference type="Proteomes" id="UP000481858">
    <property type="component" value="Unassembled WGS sequence"/>
</dbReference>
<evidence type="ECO:0000313" key="14">
    <source>
        <dbReference type="EMBL" id="KAF2962963.1"/>
    </source>
</evidence>
<dbReference type="GO" id="GO:0004674">
    <property type="term" value="F:protein serine/threonine kinase activity"/>
    <property type="evidence" value="ECO:0007669"/>
    <property type="project" value="UniProtKB-EC"/>
</dbReference>
<feature type="region of interest" description="Disordered" evidence="11">
    <location>
        <begin position="27"/>
        <end position="76"/>
    </location>
</feature>
<comment type="function">
    <text evidence="1">Component of the EKC/KEOPS complex that is required for the formation of a threonylcarbamoyl group on adenosine at position 37 (t(6)A37) in tRNAs that read codons beginning with adenine. The complex is probably involved in the transfer of the threonylcarbamoyl moiety of threonylcarbamoyl-AMP (TC-AMP) to the N6 group of A37. BUD32 has ATPase activity in the context of the EKC/KEOPS complex and likely plays a supporting role to the catalytic subunit KAE1. The EKC/KEOPS complex also promotes both telomere uncapping and telomere elongation. The complex is required for efficient recruitment of transcriptional coactivators.</text>
</comment>
<reference evidence="14 15" key="1">
    <citation type="submission" date="2019-12" db="EMBL/GenBank/DDBJ databases">
        <title>Draft genome sequence of the ascomycete Xylaria multiplex DSM 110363.</title>
        <authorList>
            <person name="Buettner E."/>
            <person name="Kellner H."/>
        </authorList>
    </citation>
    <scope>NUCLEOTIDE SEQUENCE [LARGE SCALE GENOMIC DNA]</scope>
    <source>
        <strain evidence="14 15">DSM 110363</strain>
    </source>
</reference>
<comment type="subunit">
    <text evidence="3">Component of the EKC/KEOPS complex composed of at least BUD32, CGI121, GON7, KAE1 and PCC1; the whole complex dimerizes.</text>
</comment>
<keyword evidence="15" id="KW-1185">Reference proteome</keyword>
<organism evidence="14 15">
    <name type="scientific">Xylaria multiplex</name>
    <dbReference type="NCBI Taxonomy" id="323545"/>
    <lineage>
        <taxon>Eukaryota</taxon>
        <taxon>Fungi</taxon>
        <taxon>Dikarya</taxon>
        <taxon>Ascomycota</taxon>
        <taxon>Pezizomycotina</taxon>
        <taxon>Sordariomycetes</taxon>
        <taxon>Xylariomycetidae</taxon>
        <taxon>Xylariales</taxon>
        <taxon>Xylariaceae</taxon>
        <taxon>Xylaria</taxon>
    </lineage>
</organism>
<gene>
    <name evidence="14" type="ORF">GQX73_g10609</name>
</gene>
<protein>
    <recommendedName>
        <fullName evidence="6">EKC/KEOPS complex subunit BUD32</fullName>
        <ecNumber evidence="4">2.7.11.1</ecNumber>
    </recommendedName>
    <alternativeName>
        <fullName evidence="7 8">Atypical Serine/threonine protein kinase BUD32</fullName>
    </alternativeName>
    <alternativeName>
        <fullName evidence="5">EKC/KEOPS complex subunit bud32</fullName>
    </alternativeName>
</protein>
<sequence>MNDEDTILTMYPAPDVGYSNAIGAIKHNKERDMKRSNPATSKVSPSIKPVNERTRESTAEPEQVDKQEQVDVPDSENGYRLTFSNGAKTSFGFVIGCDPQSDFVLKGIEDIKRISRYHFAFQFDDEYRLIVKDLTSTWGTSVKYGDQDRGLRVGTHWIISGCPFVEQEGMDIVVKVVSSLKFLVKVPIRNIHSPEYREKVDRFRQGMTGTEDLFRKLQIRTSQSTERPSKPLTPHLTYPVICTKDIGKGAFGKVTYHWNAKTGEEYAVKVPTHNKYVKSEWEHEAMIMGRISHPHVVRFLGATYDPQPSLSIEYMWGGSLVSHLAGSEGFSRFETVQVLRQATDALEYLHGLKITHRDISTSNILVYYRNPDSIFIKLADFGLAKEGRLATFCGNKVYLAPEIYENSESGPDSEGYTSAVDIWSTGVVVTELLCGLPDGFLISPNLFNIGEYVREYHHETRDPLPLFLISSMLVVKAKKRASASECHQGALRLPDGDKTPRKLKQSSFKAVTDGSTFRIPVNEGPGRFRGQDGLDGASLDRYIVGVEEFGTVTHEKNRSQVRRLLDKMKNPEHRLFVGSVVNGLGGDFDIKDGTSIISDAAKAISEGETAASQPVQSSPSDPITSPSTAIWN</sequence>